<dbReference type="Pfam" id="PF01325">
    <property type="entry name" value="Fe_dep_repress"/>
    <property type="match status" value="1"/>
</dbReference>
<dbReference type="InterPro" id="IPR050536">
    <property type="entry name" value="DtxR_MntR_Metal-Reg"/>
</dbReference>
<evidence type="ECO:0000313" key="3">
    <source>
        <dbReference type="Proteomes" id="UP000037267"/>
    </source>
</evidence>
<dbReference type="Proteomes" id="UP000037267">
    <property type="component" value="Unassembled WGS sequence"/>
</dbReference>
<sequence length="110" mass="12415">MGLEKSLEDYLETILILKNKKSIVRFVDIARYMNFSKHSVSHAVKELRKKDYLTMDLDGSLRLTEKGIDKIIAALADRQKIEVMQPVASLTSHELSGFNAGTGIHKRADI</sequence>
<dbReference type="PANTHER" id="PTHR33238">
    <property type="entry name" value="IRON (METAL) DEPENDENT REPRESSOR, DTXR FAMILY"/>
    <property type="match status" value="1"/>
</dbReference>
<dbReference type="GO" id="GO:0003677">
    <property type="term" value="F:DNA binding"/>
    <property type="evidence" value="ECO:0007669"/>
    <property type="project" value="InterPro"/>
</dbReference>
<evidence type="ECO:0000313" key="2">
    <source>
        <dbReference type="EMBL" id="KNF09502.1"/>
    </source>
</evidence>
<dbReference type="SUPFAM" id="SSF46785">
    <property type="entry name" value="Winged helix' DNA-binding domain"/>
    <property type="match status" value="1"/>
</dbReference>
<dbReference type="OrthoDB" id="9794394at2"/>
<accession>A0A0L0WDF5</accession>
<dbReference type="InterPro" id="IPR036388">
    <property type="entry name" value="WH-like_DNA-bd_sf"/>
</dbReference>
<proteinExistence type="predicted"/>
<reference evidence="3" key="1">
    <citation type="submission" date="2015-07" db="EMBL/GenBank/DDBJ databases">
        <title>Draft genome sequence of the purine-degrading Gottschalkia purinilyticum DSM 1384 (formerly Clostridium purinilyticum).</title>
        <authorList>
            <person name="Poehlein A."/>
            <person name="Schiel-Bengelsdorf B."/>
            <person name="Bengelsdorf F.R."/>
            <person name="Daniel R."/>
            <person name="Duerre P."/>
        </authorList>
    </citation>
    <scope>NUCLEOTIDE SEQUENCE [LARGE SCALE GENOMIC DNA]</scope>
    <source>
        <strain evidence="3">DSM 1384</strain>
    </source>
</reference>
<dbReference type="InterPro" id="IPR036390">
    <property type="entry name" value="WH_DNA-bd_sf"/>
</dbReference>
<keyword evidence="3" id="KW-1185">Reference proteome</keyword>
<dbReference type="EMBL" id="LGSS01000003">
    <property type="protein sequence ID" value="KNF09502.1"/>
    <property type="molecule type" value="Genomic_DNA"/>
</dbReference>
<name>A0A0L0WDF5_GOTPU</name>
<dbReference type="AlphaFoldDB" id="A0A0L0WDF5"/>
<dbReference type="PROSITE" id="PS50944">
    <property type="entry name" value="HTH_DTXR"/>
    <property type="match status" value="1"/>
</dbReference>
<dbReference type="InterPro" id="IPR022687">
    <property type="entry name" value="HTH_DTXR"/>
</dbReference>
<dbReference type="RefSeq" id="WP_050354482.1">
    <property type="nucleotide sequence ID" value="NZ_LGSS01000003.1"/>
</dbReference>
<gene>
    <name evidence="2" type="ORF">CLPU_3c02820</name>
</gene>
<protein>
    <submittedName>
        <fullName evidence="2">Mn-dependent transcriptional regulator</fullName>
    </submittedName>
</protein>
<feature type="domain" description="HTH dtxR-type" evidence="1">
    <location>
        <begin position="3"/>
        <end position="64"/>
    </location>
</feature>
<comment type="caution">
    <text evidence="2">The sequence shown here is derived from an EMBL/GenBank/DDBJ whole genome shotgun (WGS) entry which is preliminary data.</text>
</comment>
<organism evidence="2 3">
    <name type="scientific">Gottschalkia purinilytica</name>
    <name type="common">Clostridium purinilyticum</name>
    <dbReference type="NCBI Taxonomy" id="1503"/>
    <lineage>
        <taxon>Bacteria</taxon>
        <taxon>Bacillati</taxon>
        <taxon>Bacillota</taxon>
        <taxon>Tissierellia</taxon>
        <taxon>Tissierellales</taxon>
        <taxon>Gottschalkiaceae</taxon>
        <taxon>Gottschalkia</taxon>
    </lineage>
</organism>
<dbReference type="PANTHER" id="PTHR33238:SF7">
    <property type="entry name" value="IRON-DEPENDENT TRANSCRIPTIONAL REGULATOR"/>
    <property type="match status" value="1"/>
</dbReference>
<dbReference type="STRING" id="1503.CLPU_3c02820"/>
<dbReference type="Gene3D" id="1.10.10.10">
    <property type="entry name" value="Winged helix-like DNA-binding domain superfamily/Winged helix DNA-binding domain"/>
    <property type="match status" value="1"/>
</dbReference>
<evidence type="ECO:0000259" key="1">
    <source>
        <dbReference type="PROSITE" id="PS50944"/>
    </source>
</evidence>